<name>A0A975FNU1_9MICO</name>
<dbReference type="InterPro" id="IPR016163">
    <property type="entry name" value="Ald_DH_C"/>
</dbReference>
<dbReference type="InterPro" id="IPR044086">
    <property type="entry name" value="LUC3-like"/>
</dbReference>
<feature type="active site" evidence="3">
    <location>
        <position position="243"/>
    </location>
</feature>
<dbReference type="PANTHER" id="PTHR11699">
    <property type="entry name" value="ALDEHYDE DEHYDROGENASE-RELATED"/>
    <property type="match status" value="1"/>
</dbReference>
<dbReference type="Gene3D" id="3.40.605.10">
    <property type="entry name" value="Aldehyde Dehydrogenase, Chain A, domain 1"/>
    <property type="match status" value="1"/>
</dbReference>
<proteinExistence type="inferred from homology"/>
<dbReference type="FunFam" id="3.40.605.10:FF:000007">
    <property type="entry name" value="NAD/NADP-dependent betaine aldehyde dehydrogenase"/>
    <property type="match status" value="1"/>
</dbReference>
<dbReference type="GO" id="GO:0016620">
    <property type="term" value="F:oxidoreductase activity, acting on the aldehyde or oxo group of donors, NAD or NADP as acceptor"/>
    <property type="evidence" value="ECO:0007669"/>
    <property type="project" value="InterPro"/>
</dbReference>
<dbReference type="PROSITE" id="PS00070">
    <property type="entry name" value="ALDEHYDE_DEHYDR_CYS"/>
    <property type="match status" value="1"/>
</dbReference>
<evidence type="ECO:0000256" key="4">
    <source>
        <dbReference type="RuleBase" id="RU003345"/>
    </source>
</evidence>
<dbReference type="Pfam" id="PF00171">
    <property type="entry name" value="Aldedh"/>
    <property type="match status" value="1"/>
</dbReference>
<organism evidence="6 7">
    <name type="scientific">Agromyces archimandritae</name>
    <dbReference type="NCBI Taxonomy" id="2781962"/>
    <lineage>
        <taxon>Bacteria</taxon>
        <taxon>Bacillati</taxon>
        <taxon>Actinomycetota</taxon>
        <taxon>Actinomycetes</taxon>
        <taxon>Micrococcales</taxon>
        <taxon>Microbacteriaceae</taxon>
        <taxon>Agromyces</taxon>
    </lineage>
</organism>
<dbReference type="Proteomes" id="UP000671914">
    <property type="component" value="Chromosome"/>
</dbReference>
<keyword evidence="7" id="KW-1185">Reference proteome</keyword>
<dbReference type="InterPro" id="IPR016162">
    <property type="entry name" value="Ald_DH_N"/>
</dbReference>
<evidence type="ECO:0000256" key="2">
    <source>
        <dbReference type="ARBA" id="ARBA00023002"/>
    </source>
</evidence>
<dbReference type="EMBL" id="CP071696">
    <property type="protein sequence ID" value="QTX05381.1"/>
    <property type="molecule type" value="Genomic_DNA"/>
</dbReference>
<accession>A0A975FNU1</accession>
<feature type="domain" description="Aldehyde dehydrogenase" evidence="5">
    <location>
        <begin position="19"/>
        <end position="463"/>
    </location>
</feature>
<dbReference type="InterPro" id="IPR015590">
    <property type="entry name" value="Aldehyde_DH_dom"/>
</dbReference>
<dbReference type="KEGG" id="aarc:G127AT_03915"/>
<keyword evidence="2 4" id="KW-0560">Oxidoreductase</keyword>
<sequence>MEQYDSLLAAVAAPEGAGREVFDPATGELIGRAPVGTVADLDAAIQAAVAAQPDWAAAGDEARRAALHRMADAVEAHAEPLAELLSREQGKPLNGPNARFEVGACATWLRVTADTPLPTEVVVDDGTDYAELHYRPVGTVGVITPWNWPMMIAIWQIAPALRMGNTVVAKPSEYTTLSGLALVEVLNAELPAGVLNVVAGDGAIGAELVARPEFGKIMFTGSTATGKKIIEASAGNVTRLTLELGGNDAGIVLPDVDPAAIAEDLFWGAFINTGQTCAAMKRLYVHDDVYDAVCEALVDVAAKMPMGTGLDEQNVLGPLQNRMQFGVVDRLVEAAKASGARVLTGGEPDREQLGNFYPTTLVADIDPHNPLVVEEQFGPALPIIRYSDVDEAVRLANELSVGLGASVWSADRDRARGIAARIQAGTVWINSHGGVHPMIPFGGVKQSGYGMEFGVEGLKSVSVPQVVNG</sequence>
<dbReference type="PROSITE" id="PS00687">
    <property type="entry name" value="ALDEHYDE_DEHYDR_GLU"/>
    <property type="match status" value="1"/>
</dbReference>
<evidence type="ECO:0000313" key="6">
    <source>
        <dbReference type="EMBL" id="QTX05381.1"/>
    </source>
</evidence>
<dbReference type="InterPro" id="IPR016161">
    <property type="entry name" value="Ald_DH/histidinol_DH"/>
</dbReference>
<dbReference type="InterPro" id="IPR016160">
    <property type="entry name" value="Ald_DH_CS_CYS"/>
</dbReference>
<reference evidence="6" key="1">
    <citation type="submission" date="2021-03" db="EMBL/GenBank/DDBJ databases">
        <title>Agromyces archimandritus sp. nov., isolated from the cockroach Archimandrita tessellata.</title>
        <authorList>
            <person name="Guzman J."/>
            <person name="Ortuzar M."/>
            <person name="Poehlein A."/>
            <person name="Daniel R."/>
            <person name="Trujillo M."/>
            <person name="Vilcinskas A."/>
        </authorList>
    </citation>
    <scope>NUCLEOTIDE SEQUENCE</scope>
    <source>
        <strain evidence="6">G127AT</strain>
    </source>
</reference>
<comment type="similarity">
    <text evidence="1 4">Belongs to the aldehyde dehydrogenase family.</text>
</comment>
<dbReference type="AlphaFoldDB" id="A0A975FNU1"/>
<dbReference type="Gene3D" id="3.40.309.10">
    <property type="entry name" value="Aldehyde Dehydrogenase, Chain A, domain 2"/>
    <property type="match status" value="1"/>
</dbReference>
<dbReference type="InterPro" id="IPR029510">
    <property type="entry name" value="Ald_DH_CS_GLU"/>
</dbReference>
<dbReference type="CDD" id="cd07106">
    <property type="entry name" value="ALDH_AldA-AAD23400"/>
    <property type="match status" value="1"/>
</dbReference>
<dbReference type="SUPFAM" id="SSF53720">
    <property type="entry name" value="ALDH-like"/>
    <property type="match status" value="1"/>
</dbReference>
<evidence type="ECO:0000256" key="3">
    <source>
        <dbReference type="PROSITE-ProRule" id="PRU10007"/>
    </source>
</evidence>
<evidence type="ECO:0000259" key="5">
    <source>
        <dbReference type="Pfam" id="PF00171"/>
    </source>
</evidence>
<protein>
    <submittedName>
        <fullName evidence="6">Aldehyde dehydrogenase family protein</fullName>
    </submittedName>
</protein>
<gene>
    <name evidence="6" type="ORF">G127AT_03915</name>
</gene>
<evidence type="ECO:0000313" key="7">
    <source>
        <dbReference type="Proteomes" id="UP000671914"/>
    </source>
</evidence>
<dbReference type="RefSeq" id="WP_210900108.1">
    <property type="nucleotide sequence ID" value="NZ_CP071696.1"/>
</dbReference>
<evidence type="ECO:0000256" key="1">
    <source>
        <dbReference type="ARBA" id="ARBA00009986"/>
    </source>
</evidence>